<dbReference type="Gene3D" id="2.60.40.150">
    <property type="entry name" value="C2 domain"/>
    <property type="match status" value="1"/>
</dbReference>
<evidence type="ECO:0000256" key="1">
    <source>
        <dbReference type="ARBA" id="ARBA00004308"/>
    </source>
</evidence>
<evidence type="ECO:0000256" key="13">
    <source>
        <dbReference type="ARBA" id="ARBA00023264"/>
    </source>
</evidence>
<keyword evidence="14 16" id="KW-0670">Pyruvate</keyword>
<feature type="active site" description="Charge relay system; for autoendoproteolytic cleavage activity" evidence="16">
    <location>
        <position position="590"/>
    </location>
</feature>
<protein>
    <recommendedName>
        <fullName evidence="16">Phosphatidylserine decarboxylase proenzyme 2</fullName>
        <ecNumber evidence="16">4.1.1.65</ecNumber>
    </recommendedName>
    <component>
        <recommendedName>
            <fullName evidence="16">Phosphatidylserine decarboxylase 2 beta chain</fullName>
        </recommendedName>
    </component>
    <component>
        <recommendedName>
            <fullName evidence="16">Phosphatidylserine decarboxylase 2 alpha chain</fullName>
        </recommendedName>
    </component>
</protein>
<keyword evidence="4" id="KW-0479">Metal-binding</keyword>
<evidence type="ECO:0000313" key="19">
    <source>
        <dbReference type="EMBL" id="CAL4959339.1"/>
    </source>
</evidence>
<dbReference type="EMBL" id="OZ075129">
    <property type="protein sequence ID" value="CAL4959339.1"/>
    <property type="molecule type" value="Genomic_DNA"/>
</dbReference>
<proteinExistence type="inferred from homology"/>
<feature type="domain" description="EF-hand" evidence="18">
    <location>
        <begin position="177"/>
        <end position="212"/>
    </location>
</feature>
<evidence type="ECO:0000256" key="15">
    <source>
        <dbReference type="ARBA" id="ARBA00054982"/>
    </source>
</evidence>
<keyword evidence="12 16" id="KW-0456">Lyase</keyword>
<dbReference type="PROSITE" id="PS50004">
    <property type="entry name" value="C2"/>
    <property type="match status" value="1"/>
</dbReference>
<dbReference type="PANTHER" id="PTHR10067:SF17">
    <property type="entry name" value="PHOSPHATIDYLSERINE DECARBOXYLASE PROENZYME 2"/>
    <property type="match status" value="1"/>
</dbReference>
<dbReference type="GO" id="GO:0016540">
    <property type="term" value="P:protein autoprocessing"/>
    <property type="evidence" value="ECO:0007669"/>
    <property type="project" value="UniProtKB-UniRule"/>
</dbReference>
<comment type="similarity">
    <text evidence="16">Belongs to the phosphatidylserine decarboxylase family. PSD-B subfamily. Eukaryotic type II sub-subfamily.</text>
</comment>
<evidence type="ECO:0000256" key="6">
    <source>
        <dbReference type="ARBA" id="ARBA00022793"/>
    </source>
</evidence>
<dbReference type="GO" id="GO:0006646">
    <property type="term" value="P:phosphatidylethanolamine biosynthetic process"/>
    <property type="evidence" value="ECO:0007669"/>
    <property type="project" value="UniProtKB-UniRule"/>
</dbReference>
<dbReference type="Proteomes" id="UP001497457">
    <property type="component" value="Chromosome 19rd"/>
</dbReference>
<comment type="pathway">
    <text evidence="16">Phospholipid metabolism; phosphatidylethanolamine biosynthesis; phosphatidylethanolamine from CDP-diacylglycerol: step 2/2.</text>
</comment>
<comment type="subcellular location">
    <subcellularLocation>
        <location evidence="1">Endomembrane system</location>
    </subcellularLocation>
</comment>
<reference evidence="20" key="1">
    <citation type="submission" date="2024-06" db="EMBL/GenBank/DDBJ databases">
        <authorList>
            <person name="Ryan C."/>
        </authorList>
    </citation>
    <scope>NUCLEOTIDE SEQUENCE [LARGE SCALE GENOMIC DNA]</scope>
</reference>
<evidence type="ECO:0000256" key="7">
    <source>
        <dbReference type="ARBA" id="ARBA00022837"/>
    </source>
</evidence>
<dbReference type="InterPro" id="IPR011992">
    <property type="entry name" value="EF-hand-dom_pair"/>
</dbReference>
<dbReference type="InterPro" id="IPR018247">
    <property type="entry name" value="EF_Hand_1_Ca_BS"/>
</dbReference>
<evidence type="ECO:0000256" key="12">
    <source>
        <dbReference type="ARBA" id="ARBA00023239"/>
    </source>
</evidence>
<feature type="chain" id="PRO_5044511819" description="Phosphatidylserine decarboxylase 2 beta chain" evidence="16">
    <location>
        <begin position="1"/>
        <end position="589"/>
    </location>
</feature>
<reference evidence="19 20" key="2">
    <citation type="submission" date="2024-10" db="EMBL/GenBank/DDBJ databases">
        <authorList>
            <person name="Ryan C."/>
        </authorList>
    </citation>
    <scope>NUCLEOTIDE SEQUENCE [LARGE SCALE GENOMIC DNA]</scope>
</reference>
<dbReference type="GO" id="GO:0005737">
    <property type="term" value="C:cytoplasm"/>
    <property type="evidence" value="ECO:0007669"/>
    <property type="project" value="UniProtKB-ARBA"/>
</dbReference>
<evidence type="ECO:0000256" key="2">
    <source>
        <dbReference type="ARBA" id="ARBA00005189"/>
    </source>
</evidence>
<dbReference type="Pfam" id="PF00168">
    <property type="entry name" value="C2"/>
    <property type="match status" value="1"/>
</dbReference>
<dbReference type="InterPro" id="IPR002048">
    <property type="entry name" value="EF_hand_dom"/>
</dbReference>
<dbReference type="Gene3D" id="1.10.238.10">
    <property type="entry name" value="EF-hand"/>
    <property type="match status" value="1"/>
</dbReference>
<evidence type="ECO:0000256" key="16">
    <source>
        <dbReference type="HAMAP-Rule" id="MF_03209"/>
    </source>
</evidence>
<evidence type="ECO:0000256" key="14">
    <source>
        <dbReference type="ARBA" id="ARBA00023317"/>
    </source>
</evidence>
<dbReference type="GO" id="GO:0004609">
    <property type="term" value="F:phosphatidylserine decarboxylase activity"/>
    <property type="evidence" value="ECO:0007669"/>
    <property type="project" value="UniProtKB-UniRule"/>
</dbReference>
<dbReference type="InterPro" id="IPR000008">
    <property type="entry name" value="C2_dom"/>
</dbReference>
<keyword evidence="11 16" id="KW-0594">Phospholipid biosynthesis</keyword>
<evidence type="ECO:0000256" key="10">
    <source>
        <dbReference type="ARBA" id="ARBA00023145"/>
    </source>
</evidence>
<dbReference type="PANTHER" id="PTHR10067">
    <property type="entry name" value="PHOSPHATIDYLSERINE DECARBOXYLASE"/>
    <property type="match status" value="1"/>
</dbReference>
<dbReference type="EC" id="4.1.1.65" evidence="16"/>
<keyword evidence="6 16" id="KW-0210">Decarboxylase</keyword>
<dbReference type="NCBIfam" id="TIGR00163">
    <property type="entry name" value="PS_decarb"/>
    <property type="match status" value="1"/>
</dbReference>
<evidence type="ECO:0000259" key="18">
    <source>
        <dbReference type="PROSITE" id="PS50222"/>
    </source>
</evidence>
<comment type="PTM">
    <text evidence="16">Is synthesized initially as an inactive proenzyme. Formation of the active enzyme involves a self-maturation process in which the active site pyruvoyl group is generated from an internal serine residue via an autocatalytic post-translational modification. Two non-identical subunits are generated from the proenzyme in this reaction, and the pyruvate is formed at the N-terminus of the alpha chain, which is derived from the carboxyl end of the proenzyme. The autoendoproteolytic cleavage occurs by a canonical serine protease mechanism, in which the side chain hydroxyl group of the serine supplies its oxygen atom to form the C-terminus of the beta chain, while the remainder of the serine residue undergoes an oxidative deamination to produce ammonia and the pyruvoyl prosthetic group on the alpha chain. During this reaction, the Ser that is part of the protease active site of the proenzyme becomes the pyruvoyl prosthetic group, which constitutes an essential element of the active site of the mature decarboxylase.</text>
</comment>
<evidence type="ECO:0000256" key="4">
    <source>
        <dbReference type="ARBA" id="ARBA00022723"/>
    </source>
</evidence>
<feature type="modified residue" description="Pyruvic acid (Ser); by autocatalysis" evidence="16">
    <location>
        <position position="590"/>
    </location>
</feature>
<comment type="subunit">
    <text evidence="16">Heterodimer of a large membrane-associated beta subunit and a small pyruvoyl-containing alpha subunit.</text>
</comment>
<feature type="active site" description="Charge relay system; for autoendoproteolytic cleavage activity" evidence="16">
    <location>
        <position position="502"/>
    </location>
</feature>
<dbReference type="InterPro" id="IPR033179">
    <property type="entry name" value="PSD_type2_pro"/>
</dbReference>
<feature type="active site" description="Schiff-base intermediate with substrate; via pyruvic acid; for decarboxylase activity" evidence="16">
    <location>
        <position position="590"/>
    </location>
</feature>
<evidence type="ECO:0000256" key="3">
    <source>
        <dbReference type="ARBA" id="ARBA00022516"/>
    </source>
</evidence>
<feature type="domain" description="C2" evidence="17">
    <location>
        <begin position="35"/>
        <end position="150"/>
    </location>
</feature>
<dbReference type="InterPro" id="IPR003817">
    <property type="entry name" value="PS_Dcarbxylase"/>
</dbReference>
<comment type="function">
    <text evidence="15">Catalyzes the formation of phosphatidylethanolamine (PtdEtn) from phosphatidylserine (PtdSer). Plays a central role in phospholipid metabolism and in the interorganelle trafficking of phosphatidylserine. Contributes only to a minor proportion of PtdEtn production.</text>
</comment>
<feature type="active site" description="Charge relay system; for autoendoproteolytic cleavage activity" evidence="16">
    <location>
        <position position="446"/>
    </location>
</feature>
<dbReference type="InterPro" id="IPR033177">
    <property type="entry name" value="PSD-B"/>
</dbReference>
<evidence type="ECO:0000259" key="17">
    <source>
        <dbReference type="PROSITE" id="PS50004"/>
    </source>
</evidence>
<keyword evidence="20" id="KW-1185">Reference proteome</keyword>
<comment type="catalytic activity">
    <reaction evidence="16">
        <text>a 1,2-diacyl-sn-glycero-3-phospho-L-serine + H(+) = a 1,2-diacyl-sn-glycero-3-phosphoethanolamine + CO2</text>
        <dbReference type="Rhea" id="RHEA:20828"/>
        <dbReference type="ChEBI" id="CHEBI:15378"/>
        <dbReference type="ChEBI" id="CHEBI:16526"/>
        <dbReference type="ChEBI" id="CHEBI:57262"/>
        <dbReference type="ChEBI" id="CHEBI:64612"/>
        <dbReference type="EC" id="4.1.1.65"/>
    </reaction>
</comment>
<evidence type="ECO:0000256" key="11">
    <source>
        <dbReference type="ARBA" id="ARBA00023209"/>
    </source>
</evidence>
<keyword evidence="3 16" id="KW-0444">Lipid biosynthesis</keyword>
<dbReference type="GO" id="GO:0046872">
    <property type="term" value="F:metal ion binding"/>
    <property type="evidence" value="ECO:0007669"/>
    <property type="project" value="UniProtKB-KW"/>
</dbReference>
<accession>A0ABC8ZC66</accession>
<dbReference type="PROSITE" id="PS50222">
    <property type="entry name" value="EF_HAND_2"/>
    <property type="match status" value="2"/>
</dbReference>
<dbReference type="PROSITE" id="PS00018">
    <property type="entry name" value="EF_HAND_1"/>
    <property type="match status" value="2"/>
</dbReference>
<feature type="chain" id="PRO_5044511818" description="Phosphatidylserine decarboxylase 2 alpha chain" evidence="16">
    <location>
        <begin position="590"/>
        <end position="645"/>
    </location>
</feature>
<dbReference type="InterPro" id="IPR035892">
    <property type="entry name" value="C2_domain_sf"/>
</dbReference>
<dbReference type="AlphaFoldDB" id="A0ABC8ZC66"/>
<sequence length="645" mass="71547">MGHSPSRQNACAGAADPLPSRFARFRRRLRLHRRRSGGGDDSASAKAIAADEFAGIARIRIVKADMRFKDKFFACLSLGDRTYRTETSDNTQRPVWDSEKKVIVETNGPHIARISVFETNRFSKSTLVGYCEVDLFEMLTKDLDEHSEDLPLLDPSSPNTTVGSITISCYIEDPVETEQSFARRVLAIVDYNEDGTLSLSEFSDLMKAFGNKLAVAKIEELFRQADTNGDGIVDINELAALLADQQEKEPLISNCPVCGEDLGKYDKINDMIHMTLCFDEGTGNQIMTGGFLTDKQASYGWMFKLSEWAHFSTYDVGLHSGSAASHILVFDRRTKRILEEVIDGKIVLSMRALYQSKVGLTLINTGVKDILKNLSEKQGKKMNSPDSAKDIPKFLELFKDQINMDEVKDPIESFKTFNEFFIRGLKPGARPIAYGDQDSIATCAADSRLMAFSSVDESTRLWIKGRKFSIEGLLGTSAHSNALSNGSLVIFRLAPQDYHRFHVPVSGTVEKFVEIPGCLYTVNPIAVNSKYCNVFTENKRVVSIISTSEFGKVAFVAIGATMVGSITFLKNEGDYVQKGDEFGYFSFGGSTVICVFEKDAIHFDADLVANSERSLETLVSVGMILGVSKRNSRLQVPELQRCSLE</sequence>
<keyword evidence="5" id="KW-0677">Repeat</keyword>
<keyword evidence="9 16" id="KW-0472">Membrane</keyword>
<dbReference type="CDD" id="cd00030">
    <property type="entry name" value="C2"/>
    <property type="match status" value="1"/>
</dbReference>
<gene>
    <name evidence="16" type="primary">PSD2</name>
    <name evidence="19" type="ORF">URODEC1_LOCUS43720</name>
</gene>
<evidence type="ECO:0000256" key="5">
    <source>
        <dbReference type="ARBA" id="ARBA00022737"/>
    </source>
</evidence>
<feature type="site" description="Cleavage (non-hydrolytic); by autocatalysis" evidence="16">
    <location>
        <begin position="589"/>
        <end position="590"/>
    </location>
</feature>
<dbReference type="SUPFAM" id="SSF47473">
    <property type="entry name" value="EF-hand"/>
    <property type="match status" value="1"/>
</dbReference>
<dbReference type="FunFam" id="1.10.238.10:FF:000200">
    <property type="entry name" value="Phosphatidylserine decarboxylase proenzyme 2"/>
    <property type="match status" value="1"/>
</dbReference>
<name>A0ABC8ZC66_9POAL</name>
<evidence type="ECO:0000256" key="8">
    <source>
        <dbReference type="ARBA" id="ARBA00023098"/>
    </source>
</evidence>
<dbReference type="GO" id="GO:0012505">
    <property type="term" value="C:endomembrane system"/>
    <property type="evidence" value="ECO:0007669"/>
    <property type="project" value="UniProtKB-SubCell"/>
</dbReference>
<dbReference type="Pfam" id="PF13499">
    <property type="entry name" value="EF-hand_7"/>
    <property type="match status" value="1"/>
</dbReference>
<comment type="pathway">
    <text evidence="2">Lipid metabolism.</text>
</comment>
<dbReference type="CDD" id="cd00051">
    <property type="entry name" value="EFh"/>
    <property type="match status" value="1"/>
</dbReference>
<keyword evidence="10 16" id="KW-0865">Zymogen</keyword>
<keyword evidence="8 16" id="KW-0443">Lipid metabolism</keyword>
<keyword evidence="13 16" id="KW-1208">Phospholipid metabolism</keyword>
<evidence type="ECO:0000313" key="20">
    <source>
        <dbReference type="Proteomes" id="UP001497457"/>
    </source>
</evidence>
<dbReference type="SUPFAM" id="SSF49562">
    <property type="entry name" value="C2 domain (Calcium/lipid-binding domain, CaLB)"/>
    <property type="match status" value="1"/>
</dbReference>
<comment type="domain">
    <text evidence="16">The C2 domains have an essential, but non-catalytic function. They may facilitate interactions with other proteins and are required for lipid transport function.</text>
</comment>
<dbReference type="FunFam" id="2.60.40.150:FF:000194">
    <property type="entry name" value="Phosphatidylserine decarboxylase proenzyme 2"/>
    <property type="match status" value="1"/>
</dbReference>
<dbReference type="SMART" id="SM00054">
    <property type="entry name" value="EFh"/>
    <property type="match status" value="2"/>
</dbReference>
<dbReference type="HAMAP" id="MF_00663">
    <property type="entry name" value="PS_decarb_PSD_B_type2"/>
    <property type="match status" value="1"/>
</dbReference>
<comment type="cofactor">
    <cofactor evidence="16">
        <name>pyruvate</name>
        <dbReference type="ChEBI" id="CHEBI:15361"/>
    </cofactor>
    <text evidence="16">Binds 1 pyruvoyl group covalently per subunit.</text>
</comment>
<organism evidence="19 20">
    <name type="scientific">Urochloa decumbens</name>
    <dbReference type="NCBI Taxonomy" id="240449"/>
    <lineage>
        <taxon>Eukaryota</taxon>
        <taxon>Viridiplantae</taxon>
        <taxon>Streptophyta</taxon>
        <taxon>Embryophyta</taxon>
        <taxon>Tracheophyta</taxon>
        <taxon>Spermatophyta</taxon>
        <taxon>Magnoliopsida</taxon>
        <taxon>Liliopsida</taxon>
        <taxon>Poales</taxon>
        <taxon>Poaceae</taxon>
        <taxon>PACMAD clade</taxon>
        <taxon>Panicoideae</taxon>
        <taxon>Panicodae</taxon>
        <taxon>Paniceae</taxon>
        <taxon>Melinidinae</taxon>
        <taxon>Urochloa</taxon>
    </lineage>
</organism>
<keyword evidence="7" id="KW-0106">Calcium</keyword>
<dbReference type="Pfam" id="PF02666">
    <property type="entry name" value="PS_Dcarbxylase"/>
    <property type="match status" value="1"/>
</dbReference>
<feature type="domain" description="EF-hand" evidence="18">
    <location>
        <begin position="213"/>
        <end position="248"/>
    </location>
</feature>
<evidence type="ECO:0000256" key="9">
    <source>
        <dbReference type="ARBA" id="ARBA00023136"/>
    </source>
</evidence>